<keyword evidence="1" id="KW-0614">Plasmid</keyword>
<organism evidence="1 2">
    <name type="scientific">Azospirillum ramasamyi</name>
    <dbReference type="NCBI Taxonomy" id="682998"/>
    <lineage>
        <taxon>Bacteria</taxon>
        <taxon>Pseudomonadati</taxon>
        <taxon>Pseudomonadota</taxon>
        <taxon>Alphaproteobacteria</taxon>
        <taxon>Rhodospirillales</taxon>
        <taxon>Azospirillaceae</taxon>
        <taxon>Azospirillum</taxon>
    </lineage>
</organism>
<dbReference type="KEGG" id="azm:DM194_14625"/>
<keyword evidence="2" id="KW-1185">Reference proteome</keyword>
<evidence type="ECO:0000313" key="2">
    <source>
        <dbReference type="Proteomes" id="UP000249605"/>
    </source>
</evidence>
<gene>
    <name evidence="1" type="ORF">DM194_14625</name>
</gene>
<dbReference type="RefSeq" id="WP_111068306.1">
    <property type="nucleotide sequence ID" value="NZ_CP029830.1"/>
</dbReference>
<sequence length="102" mass="11131">MHLATGMARQVDVVRQAEALRQIARWRAIGVAIPVPLLERLGDEDLAVFLRCLNTRQAATLAETPIQHVVAFLLTGRSLAGVPGLNGRIGRKASRDGLRRRG</sequence>
<reference evidence="1 2" key="1">
    <citation type="submission" date="2018-06" db="EMBL/GenBank/DDBJ databases">
        <title>Complete genome sequencing of Azospirillum sp. M2T2B2.</title>
        <authorList>
            <person name="Heo J."/>
            <person name="Kim S.-J."/>
            <person name="Kwon S.-W."/>
            <person name="Anandham R."/>
        </authorList>
    </citation>
    <scope>NUCLEOTIDE SEQUENCE [LARGE SCALE GENOMIC DNA]</scope>
    <source>
        <strain evidence="1 2">M2T2B2</strain>
        <plasmid evidence="1 2">unnamed1</plasmid>
    </source>
</reference>
<dbReference type="EMBL" id="CP029830">
    <property type="protein sequence ID" value="AWU95540.1"/>
    <property type="molecule type" value="Genomic_DNA"/>
</dbReference>
<geneLocation type="plasmid" evidence="1 2">
    <name>unnamed1</name>
</geneLocation>
<dbReference type="AlphaFoldDB" id="A0A2U9S7M3"/>
<accession>A0A2U9S7M3</accession>
<proteinExistence type="predicted"/>
<dbReference type="Proteomes" id="UP000249605">
    <property type="component" value="Plasmid unnamed1"/>
</dbReference>
<name>A0A2U9S7M3_9PROT</name>
<evidence type="ECO:0000313" key="1">
    <source>
        <dbReference type="EMBL" id="AWU95540.1"/>
    </source>
</evidence>
<protein>
    <submittedName>
        <fullName evidence="1">Uncharacterized protein</fullName>
    </submittedName>
</protein>